<name>A0A1T2L743_9GAMM</name>
<keyword evidence="2 5" id="KW-0812">Transmembrane</keyword>
<dbReference type="InterPro" id="IPR007016">
    <property type="entry name" value="O-antigen_ligase-rel_domated"/>
</dbReference>
<dbReference type="GO" id="GO:0016020">
    <property type="term" value="C:membrane"/>
    <property type="evidence" value="ECO:0007669"/>
    <property type="project" value="UniProtKB-SubCell"/>
</dbReference>
<reference evidence="7 8" key="1">
    <citation type="submission" date="2016-11" db="EMBL/GenBank/DDBJ databases">
        <title>Mixed transmission modes and dynamic genome evolution in an obligate animal-bacterial symbiosis.</title>
        <authorList>
            <person name="Russell S.L."/>
            <person name="Corbett-Detig R.B."/>
            <person name="Cavanaugh C.M."/>
        </authorList>
    </citation>
    <scope>NUCLEOTIDE SEQUENCE [LARGE SCALE GENOMIC DNA]</scope>
    <source>
        <strain evidence="7">Sveles-Q1</strain>
    </source>
</reference>
<evidence type="ECO:0000256" key="2">
    <source>
        <dbReference type="ARBA" id="ARBA00022692"/>
    </source>
</evidence>
<dbReference type="Pfam" id="PF04932">
    <property type="entry name" value="Wzy_C"/>
    <property type="match status" value="1"/>
</dbReference>
<dbReference type="PANTHER" id="PTHR37422">
    <property type="entry name" value="TEICHURONIC ACID BIOSYNTHESIS PROTEIN TUAE"/>
    <property type="match status" value="1"/>
</dbReference>
<dbReference type="RefSeq" id="WP_078483190.1">
    <property type="nucleotide sequence ID" value="NZ_MPRL01000016.1"/>
</dbReference>
<protein>
    <recommendedName>
        <fullName evidence="6">O-antigen ligase-related domain-containing protein</fullName>
    </recommendedName>
</protein>
<dbReference type="EMBL" id="MPRL01000016">
    <property type="protein sequence ID" value="OOZ40893.1"/>
    <property type="molecule type" value="Genomic_DNA"/>
</dbReference>
<feature type="transmembrane region" description="Helical" evidence="5">
    <location>
        <begin position="7"/>
        <end position="24"/>
    </location>
</feature>
<evidence type="ECO:0000313" key="8">
    <source>
        <dbReference type="Proteomes" id="UP000191110"/>
    </source>
</evidence>
<sequence length="421" mass="47841">MESVKRWLIDNGGWLLVASVVVLLTTRRLYNLPLLVLALTALYLLARQWRTIIARSEMRLLLLLFALLWMPMVLALTGAVSLERSLSTVVPYPRFLLGGITLLWLLNGRMARERLHVAVVALLSLWSIDAMWQYLSGHNILGYPYNGERLNGFFYPDFRLGPELAVFLPVYLEGLRRWGRRHWWLWLLLIPYLSAIFLSGTRSAWVLLAVGLLLYLWYLGRLGYLKRVKAVVWGALAIGVVSLVLFASTDEAVRERLQKSAGLFSTDIESIDNATAQRVSIWQVAMLMVEDHWLTGVGPRGFRYVFMDYAPEDNYWKNLRRPLAPNQPHLVGLEVLVETGVVGIVGFLAFFWVLITYAAKRTSGFRSDAVPWLIAALVALFPLNTYLALYASYWSSLSWWLLLVALAMMSGGDGDERDNAD</sequence>
<evidence type="ECO:0000256" key="1">
    <source>
        <dbReference type="ARBA" id="ARBA00004141"/>
    </source>
</evidence>
<dbReference type="OrthoDB" id="8576060at2"/>
<keyword evidence="3 5" id="KW-1133">Transmembrane helix</keyword>
<organism evidence="7 8">
    <name type="scientific">Solemya pervernicosa gill symbiont</name>
    <dbReference type="NCBI Taxonomy" id="642797"/>
    <lineage>
        <taxon>Bacteria</taxon>
        <taxon>Pseudomonadati</taxon>
        <taxon>Pseudomonadota</taxon>
        <taxon>Gammaproteobacteria</taxon>
        <taxon>sulfur-oxidizing symbionts</taxon>
    </lineage>
</organism>
<evidence type="ECO:0000256" key="3">
    <source>
        <dbReference type="ARBA" id="ARBA00022989"/>
    </source>
</evidence>
<dbReference type="PANTHER" id="PTHR37422:SF13">
    <property type="entry name" value="LIPOPOLYSACCHARIDE BIOSYNTHESIS PROTEIN PA4999-RELATED"/>
    <property type="match status" value="1"/>
</dbReference>
<feature type="transmembrane region" description="Helical" evidence="5">
    <location>
        <begin position="58"/>
        <end position="80"/>
    </location>
</feature>
<dbReference type="Proteomes" id="UP000191110">
    <property type="component" value="Unassembled WGS sequence"/>
</dbReference>
<feature type="transmembrane region" description="Helical" evidence="5">
    <location>
        <begin position="153"/>
        <end position="171"/>
    </location>
</feature>
<proteinExistence type="predicted"/>
<accession>A0A1T2L743</accession>
<evidence type="ECO:0000256" key="5">
    <source>
        <dbReference type="SAM" id="Phobius"/>
    </source>
</evidence>
<keyword evidence="8" id="KW-1185">Reference proteome</keyword>
<feature type="transmembrane region" description="Helical" evidence="5">
    <location>
        <begin position="369"/>
        <end position="391"/>
    </location>
</feature>
<feature type="transmembrane region" description="Helical" evidence="5">
    <location>
        <begin position="231"/>
        <end position="249"/>
    </location>
</feature>
<evidence type="ECO:0000259" key="6">
    <source>
        <dbReference type="Pfam" id="PF04932"/>
    </source>
</evidence>
<comment type="caution">
    <text evidence="7">The sequence shown here is derived from an EMBL/GenBank/DDBJ whole genome shotgun (WGS) entry which is preliminary data.</text>
</comment>
<evidence type="ECO:0000313" key="7">
    <source>
        <dbReference type="EMBL" id="OOZ40893.1"/>
    </source>
</evidence>
<dbReference type="AlphaFoldDB" id="A0A1T2L743"/>
<comment type="subcellular location">
    <subcellularLocation>
        <location evidence="1">Membrane</location>
        <topology evidence="1">Multi-pass membrane protein</topology>
    </subcellularLocation>
</comment>
<dbReference type="InterPro" id="IPR051533">
    <property type="entry name" value="WaaL-like"/>
</dbReference>
<feature type="transmembrane region" description="Helical" evidence="5">
    <location>
        <begin position="335"/>
        <end position="357"/>
    </location>
</feature>
<feature type="transmembrane region" description="Helical" evidence="5">
    <location>
        <begin position="92"/>
        <end position="108"/>
    </location>
</feature>
<evidence type="ECO:0000256" key="4">
    <source>
        <dbReference type="ARBA" id="ARBA00023136"/>
    </source>
</evidence>
<feature type="transmembrane region" description="Helical" evidence="5">
    <location>
        <begin position="115"/>
        <end position="133"/>
    </location>
</feature>
<feature type="transmembrane region" description="Helical" evidence="5">
    <location>
        <begin position="183"/>
        <end position="199"/>
    </location>
</feature>
<keyword evidence="4 5" id="KW-0472">Membrane</keyword>
<feature type="transmembrane region" description="Helical" evidence="5">
    <location>
        <begin position="205"/>
        <end position="224"/>
    </location>
</feature>
<feature type="domain" description="O-antigen ligase-related" evidence="6">
    <location>
        <begin position="189"/>
        <end position="348"/>
    </location>
</feature>
<gene>
    <name evidence="7" type="ORF">BOW53_06040</name>
</gene>
<feature type="transmembrane region" description="Helical" evidence="5">
    <location>
        <begin position="30"/>
        <end position="46"/>
    </location>
</feature>